<dbReference type="PROSITE" id="PS00062">
    <property type="entry name" value="ALDOKETO_REDUCTASE_2"/>
    <property type="match status" value="1"/>
</dbReference>
<dbReference type="Pfam" id="PF00248">
    <property type="entry name" value="Aldo_ket_red"/>
    <property type="match status" value="1"/>
</dbReference>
<dbReference type="SUPFAM" id="SSF51430">
    <property type="entry name" value="NAD(P)-linked oxidoreductase"/>
    <property type="match status" value="1"/>
</dbReference>
<evidence type="ECO:0000313" key="7">
    <source>
        <dbReference type="EMBL" id="TYJ54507.1"/>
    </source>
</evidence>
<accession>A0A5D3ASM6</accession>
<dbReference type="EMBL" id="NIDF01000059">
    <property type="protein sequence ID" value="TYJ54507.1"/>
    <property type="molecule type" value="Genomic_DNA"/>
</dbReference>
<feature type="binding site" evidence="5">
    <location>
        <position position="98"/>
    </location>
    <ligand>
        <name>substrate</name>
    </ligand>
</feature>
<dbReference type="Gene3D" id="3.20.20.100">
    <property type="entry name" value="NADP-dependent oxidoreductase domain"/>
    <property type="match status" value="1"/>
</dbReference>
<dbReference type="GO" id="GO:0016616">
    <property type="term" value="F:oxidoreductase activity, acting on the CH-OH group of donors, NAD or NADP as acceptor"/>
    <property type="evidence" value="ECO:0007669"/>
    <property type="project" value="UniProtKB-ARBA"/>
</dbReference>
<dbReference type="Proteomes" id="UP000322245">
    <property type="component" value="Unassembled WGS sequence"/>
</dbReference>
<dbReference type="PIRSF" id="PIRSF000097">
    <property type="entry name" value="AKR"/>
    <property type="match status" value="1"/>
</dbReference>
<evidence type="ECO:0000256" key="1">
    <source>
        <dbReference type="ARBA" id="ARBA00007905"/>
    </source>
</evidence>
<dbReference type="PANTHER" id="PTHR43827">
    <property type="entry name" value="2,5-DIKETO-D-GLUCONIC ACID REDUCTASE"/>
    <property type="match status" value="1"/>
</dbReference>
<sequence>MPFTEVTLNDGRKIPAIGFGTWKVPNDVTAGEVDQAIDIGFDHIDTAQAYGREAVVYGNETQVGQAIKQSALPRTDIWSILESLDKLGLEYVDLYLIHHPRLAKGDIRGTWEAFEGLKKEGFVKSIGVSNFTKQDLQQLLTHATIPPAVNQILLHPYVISTQAPLLAYLSQQNIVPEGYSSLVPLTSKPGGPVDKPVREIAERLGKEPEQVLLAWSKAKGAVIVTTSSKKSRLESYLSVGDITLSPDDVRAIDKAGIKGQLWEERKERLVRASKWAVPVYIGFWVLFKAFSA</sequence>
<feature type="active site" description="Proton donor" evidence="4">
    <location>
        <position position="50"/>
    </location>
</feature>
<dbReference type="InterPro" id="IPR023210">
    <property type="entry name" value="NADP_OxRdtase_dom"/>
</dbReference>
<proteinExistence type="inferred from homology"/>
<gene>
    <name evidence="7" type="ORF">B9479_004831</name>
</gene>
<evidence type="ECO:0000259" key="6">
    <source>
        <dbReference type="Pfam" id="PF00248"/>
    </source>
</evidence>
<protein>
    <recommendedName>
        <fullName evidence="6">NADP-dependent oxidoreductase domain-containing protein</fullName>
    </recommendedName>
</protein>
<reference evidence="7 8" key="1">
    <citation type="submission" date="2017-05" db="EMBL/GenBank/DDBJ databases">
        <title>The Genome Sequence of Tsuchiyaea wingfieldii DSM 27421.</title>
        <authorList>
            <person name="Cuomo C."/>
            <person name="Passer A."/>
            <person name="Billmyre B."/>
            <person name="Heitman J."/>
        </authorList>
    </citation>
    <scope>NUCLEOTIDE SEQUENCE [LARGE SCALE GENOMIC DNA]</scope>
    <source>
        <strain evidence="7 8">DSM 27421</strain>
    </source>
</reference>
<keyword evidence="2" id="KW-0521">NADP</keyword>
<dbReference type="InterPro" id="IPR036812">
    <property type="entry name" value="NAD(P)_OxRdtase_dom_sf"/>
</dbReference>
<evidence type="ECO:0000256" key="3">
    <source>
        <dbReference type="ARBA" id="ARBA00023002"/>
    </source>
</evidence>
<dbReference type="CDD" id="cd19120">
    <property type="entry name" value="AKR_AKR3C2-3"/>
    <property type="match status" value="1"/>
</dbReference>
<feature type="domain" description="NADP-dependent oxidoreductase" evidence="6">
    <location>
        <begin position="17"/>
        <end position="255"/>
    </location>
</feature>
<dbReference type="GO" id="GO:0016652">
    <property type="term" value="F:oxidoreductase activity, acting on NAD(P)H as acceptor"/>
    <property type="evidence" value="ECO:0007669"/>
    <property type="project" value="InterPro"/>
</dbReference>
<comment type="similarity">
    <text evidence="1">Belongs to the aldo/keto reductase family.</text>
</comment>
<dbReference type="AlphaFoldDB" id="A0A5D3ASM6"/>
<name>A0A5D3ASM6_9TREE</name>
<dbReference type="InterPro" id="IPR044494">
    <property type="entry name" value="AKR3C2/3"/>
</dbReference>
<organism evidence="7 8">
    <name type="scientific">Cryptococcus floricola</name>
    <dbReference type="NCBI Taxonomy" id="2591691"/>
    <lineage>
        <taxon>Eukaryota</taxon>
        <taxon>Fungi</taxon>
        <taxon>Dikarya</taxon>
        <taxon>Basidiomycota</taxon>
        <taxon>Agaricomycotina</taxon>
        <taxon>Tremellomycetes</taxon>
        <taxon>Tremellales</taxon>
        <taxon>Cryptococcaceae</taxon>
        <taxon>Cryptococcus</taxon>
    </lineage>
</organism>
<evidence type="ECO:0000313" key="8">
    <source>
        <dbReference type="Proteomes" id="UP000322245"/>
    </source>
</evidence>
<dbReference type="InterPro" id="IPR020471">
    <property type="entry name" value="AKR"/>
</dbReference>
<evidence type="ECO:0000256" key="4">
    <source>
        <dbReference type="PIRSR" id="PIRSR000097-1"/>
    </source>
</evidence>
<keyword evidence="8" id="KW-1185">Reference proteome</keyword>
<comment type="caution">
    <text evidence="7">The sequence shown here is derived from an EMBL/GenBank/DDBJ whole genome shotgun (WGS) entry which is preliminary data.</text>
</comment>
<evidence type="ECO:0000256" key="5">
    <source>
        <dbReference type="PIRSR" id="PIRSR000097-2"/>
    </source>
</evidence>
<dbReference type="InterPro" id="IPR018170">
    <property type="entry name" value="Aldo/ket_reductase_CS"/>
</dbReference>
<dbReference type="PANTHER" id="PTHR43827:SF3">
    <property type="entry name" value="NADP-DEPENDENT OXIDOREDUCTASE DOMAIN-CONTAINING PROTEIN"/>
    <property type="match status" value="1"/>
</dbReference>
<dbReference type="PRINTS" id="PR00069">
    <property type="entry name" value="ALDKETRDTASE"/>
</dbReference>
<keyword evidence="3" id="KW-0560">Oxidoreductase</keyword>
<evidence type="ECO:0000256" key="2">
    <source>
        <dbReference type="ARBA" id="ARBA00022857"/>
    </source>
</evidence>